<comment type="caution">
    <text evidence="2">The sequence shown here is derived from an EMBL/GenBank/DDBJ whole genome shotgun (WGS) entry which is preliminary data.</text>
</comment>
<dbReference type="RefSeq" id="WP_135338725.1">
    <property type="nucleotide sequence ID" value="NZ_JBHLTX010000052.1"/>
</dbReference>
<dbReference type="Pfam" id="PF05139">
    <property type="entry name" value="Erythro_esteras"/>
    <property type="match status" value="1"/>
</dbReference>
<reference evidence="2 3" key="1">
    <citation type="submission" date="2019-03" db="EMBL/GenBank/DDBJ databases">
        <authorList>
            <person name="Gonzalez-Pimentel J.L."/>
        </authorList>
    </citation>
    <scope>NUCLEOTIDE SEQUENCE [LARGE SCALE GENOMIC DNA]</scope>
    <source>
        <strain evidence="2 3">JCM 31289</strain>
    </source>
</reference>
<dbReference type="PANTHER" id="PTHR31299:SF0">
    <property type="entry name" value="ESTERASE, PUTATIVE (AFU_ORTHOLOGUE AFUA_1G05850)-RELATED"/>
    <property type="match status" value="1"/>
</dbReference>
<gene>
    <name evidence="2" type="ORF">E4099_10565</name>
</gene>
<dbReference type="Gene3D" id="3.40.1660.10">
    <property type="entry name" value="EreA-like (biosynthetic domain)"/>
    <property type="match status" value="1"/>
</dbReference>
<dbReference type="PANTHER" id="PTHR31299">
    <property type="entry name" value="ESTERASE, PUTATIVE (AFU_ORTHOLOGUE AFUA_1G05850)-RELATED"/>
    <property type="match status" value="1"/>
</dbReference>
<name>A0A4Z0H8P9_9ACTN</name>
<evidence type="ECO:0000313" key="3">
    <source>
        <dbReference type="Proteomes" id="UP000297948"/>
    </source>
</evidence>
<organism evidence="2 3">
    <name type="scientific">Streptomyces palmae</name>
    <dbReference type="NCBI Taxonomy" id="1701085"/>
    <lineage>
        <taxon>Bacteria</taxon>
        <taxon>Bacillati</taxon>
        <taxon>Actinomycetota</taxon>
        <taxon>Actinomycetes</taxon>
        <taxon>Kitasatosporales</taxon>
        <taxon>Streptomycetaceae</taxon>
        <taxon>Streptomyces</taxon>
    </lineage>
</organism>
<dbReference type="SUPFAM" id="SSF159501">
    <property type="entry name" value="EreA/ChaN-like"/>
    <property type="match status" value="1"/>
</dbReference>
<keyword evidence="3" id="KW-1185">Reference proteome</keyword>
<dbReference type="PIRSF" id="PIRSF036794">
    <property type="entry name" value="UCP_erythr_ester"/>
    <property type="match status" value="1"/>
</dbReference>
<dbReference type="InterPro" id="IPR007815">
    <property type="entry name" value="Emycin_Estase"/>
</dbReference>
<protein>
    <submittedName>
        <fullName evidence="2">Erythromycin esterase family protein</fullName>
    </submittedName>
</protein>
<sequence>MTWLAKSTQSRLLVASALCAGALLAAAAPAGAAGLAPPRTTATASAAHPAAPAAPGTAAAPEEDAAVRAIERAAHPLLSTDPSGGFRDLRPFGRTVGDATIVGIGEATHGSHEFFAFKHRAFRYLVQEKGFRTFALEAPWSTGLRLDDYVRYGKGDPRQIMREEFRNAYRVWRNQEYLELIEWMRSWNTAHPGDPVRFMGNDFGYAGPELYDRVTSYVGRRFPALLPRFTALYQGLRPTTDVDTYMDAYMAKPLSERREMARRTGQALAMLEGRRPGGGHAEREAYTWAVQHARAIDQTARGYAFDFDDPAAMRYRDQLMADNTVWWQRHTGDRVLLSAHDAHVSYETSFPEAYPKMQGAFIRDRVGSAYLSVGFTFDRGSFNASGPDGVFTEFTVGPAGPGSNERTLDAVRYRDYLVDMRTAPAAARDWLAVARPTRSIGAAYPENSEFRISLLPSHDALIHLHRISAARPLDR</sequence>
<feature type="chain" id="PRO_5021470796" evidence="1">
    <location>
        <begin position="33"/>
        <end position="475"/>
    </location>
</feature>
<dbReference type="OrthoDB" id="9810066at2"/>
<evidence type="ECO:0000256" key="1">
    <source>
        <dbReference type="SAM" id="SignalP"/>
    </source>
</evidence>
<dbReference type="EMBL" id="SRID01000070">
    <property type="protein sequence ID" value="TGB13102.1"/>
    <property type="molecule type" value="Genomic_DNA"/>
</dbReference>
<dbReference type="Gene3D" id="3.30.1870.10">
    <property type="entry name" value="EreA-like, domain 2"/>
    <property type="match status" value="1"/>
</dbReference>
<evidence type="ECO:0000313" key="2">
    <source>
        <dbReference type="EMBL" id="TGB13102.1"/>
    </source>
</evidence>
<dbReference type="InterPro" id="IPR052036">
    <property type="entry name" value="Hydrolase/PRTase-associated"/>
</dbReference>
<keyword evidence="1" id="KW-0732">Signal</keyword>
<feature type="signal peptide" evidence="1">
    <location>
        <begin position="1"/>
        <end position="32"/>
    </location>
</feature>
<accession>A0A4Z0H8P9</accession>
<dbReference type="GO" id="GO:0046677">
    <property type="term" value="P:response to antibiotic"/>
    <property type="evidence" value="ECO:0007669"/>
    <property type="project" value="InterPro"/>
</dbReference>
<dbReference type="InterPro" id="IPR014622">
    <property type="entry name" value="UCP036794_erythomycin"/>
</dbReference>
<dbReference type="Proteomes" id="UP000297948">
    <property type="component" value="Unassembled WGS sequence"/>
</dbReference>
<dbReference type="CDD" id="cd14728">
    <property type="entry name" value="Ere-like"/>
    <property type="match status" value="1"/>
</dbReference>
<proteinExistence type="predicted"/>
<dbReference type="AlphaFoldDB" id="A0A4Z0H8P9"/>
<dbReference type="Gene3D" id="1.20.1440.30">
    <property type="entry name" value="Biosynthetic Protein domain"/>
    <property type="match status" value="1"/>
</dbReference>